<sequence>MVQIADNVNPMWGDRTDIREVCSFREQGSNKMILWILMLAGVTCFGGAQKIAPGDTTLDPGVEDVPPYVFIYEEFLDIPTSNFTEAIDVDIGSVFPGDVKWNESSNENFGIYVLAYQEKHDFSSKTEPKIQLKASFASGRLEIRIDPMEPLPIVSLPLNGAGFVSVNILCIMLAVLVSLLDHRVSLLLGIVASCTLVSCVDPYNRSGGIRCDVTIYYPRNVTFSNVSIVVPEGNITIPPKENREMAGDIWCLTNYTTQGCPFCCHGNGFCGPGNVCTCRENYDNETDCESELKPNFKLYTGGMDPRLARFDSLDLYKHLIIGRRRDDGVPRIVTEIRSRDKNGNEIVIGLKKGKLIKDIVVTGSDTKRIQWINSCNILVTSAETTKHSEHESTIINTCDARDGDRKNDTKKKRKRKKKDITILSIRKKSFETIVEKSSQKIVEATNENDFLSASFKILSNDDNHSKWKKTFTKVPIDVKRCGEGDLSSTVYASVLVKESDSDMMPVLKYKAIADYYPGSFYVKLPAKQNTDNILFNGNAHPLRTCNHLRKASIKVCNKNKRLLASNISESCASLLGRTDRQLQNFSDDVRQSVIDTCEQGYFALKSYCDNAAKIADSNLCIDSFSEQEIFHVSEETHVIFSVVFPDGHTVQSPVYRFNSSDAYVTETVVLEGTNIIPKILNFSINPPDPRPNQGYEAIIRYRCVSDTTKLHMRVEGDDSYSSDVTCHGNQQCNCCTLHVAGATAHVTDTVKIELSDSTSGVNITQEYRVIF</sequence>
<dbReference type="OrthoDB" id="10366865at2759"/>
<comment type="caution">
    <text evidence="1">The sequence shown here is derived from an EMBL/GenBank/DDBJ whole genome shotgun (WGS) entry which is preliminary data.</text>
</comment>
<gene>
    <name evidence="1" type="ORF">KP79_PYT20717</name>
</gene>
<name>A0A210QT41_MIZYE</name>
<proteinExistence type="predicted"/>
<protein>
    <submittedName>
        <fullName evidence="1">Uncharacterized protein</fullName>
    </submittedName>
</protein>
<accession>A0A210QT41</accession>
<keyword evidence="2" id="KW-1185">Reference proteome</keyword>
<evidence type="ECO:0000313" key="1">
    <source>
        <dbReference type="EMBL" id="OWF51895.1"/>
    </source>
</evidence>
<organism evidence="1 2">
    <name type="scientific">Mizuhopecten yessoensis</name>
    <name type="common">Japanese scallop</name>
    <name type="synonym">Patinopecten yessoensis</name>
    <dbReference type="NCBI Taxonomy" id="6573"/>
    <lineage>
        <taxon>Eukaryota</taxon>
        <taxon>Metazoa</taxon>
        <taxon>Spiralia</taxon>
        <taxon>Lophotrochozoa</taxon>
        <taxon>Mollusca</taxon>
        <taxon>Bivalvia</taxon>
        <taxon>Autobranchia</taxon>
        <taxon>Pteriomorphia</taxon>
        <taxon>Pectinida</taxon>
        <taxon>Pectinoidea</taxon>
        <taxon>Pectinidae</taxon>
        <taxon>Mizuhopecten</taxon>
    </lineage>
</organism>
<reference evidence="1 2" key="1">
    <citation type="journal article" date="2017" name="Nat. Ecol. Evol.">
        <title>Scallop genome provides insights into evolution of bilaterian karyotype and development.</title>
        <authorList>
            <person name="Wang S."/>
            <person name="Zhang J."/>
            <person name="Jiao W."/>
            <person name="Li J."/>
            <person name="Xun X."/>
            <person name="Sun Y."/>
            <person name="Guo X."/>
            <person name="Huan P."/>
            <person name="Dong B."/>
            <person name="Zhang L."/>
            <person name="Hu X."/>
            <person name="Sun X."/>
            <person name="Wang J."/>
            <person name="Zhao C."/>
            <person name="Wang Y."/>
            <person name="Wang D."/>
            <person name="Huang X."/>
            <person name="Wang R."/>
            <person name="Lv J."/>
            <person name="Li Y."/>
            <person name="Zhang Z."/>
            <person name="Liu B."/>
            <person name="Lu W."/>
            <person name="Hui Y."/>
            <person name="Liang J."/>
            <person name="Zhou Z."/>
            <person name="Hou R."/>
            <person name="Li X."/>
            <person name="Liu Y."/>
            <person name="Li H."/>
            <person name="Ning X."/>
            <person name="Lin Y."/>
            <person name="Zhao L."/>
            <person name="Xing Q."/>
            <person name="Dou J."/>
            <person name="Li Y."/>
            <person name="Mao J."/>
            <person name="Guo H."/>
            <person name="Dou H."/>
            <person name="Li T."/>
            <person name="Mu C."/>
            <person name="Jiang W."/>
            <person name="Fu Q."/>
            <person name="Fu X."/>
            <person name="Miao Y."/>
            <person name="Liu J."/>
            <person name="Yu Q."/>
            <person name="Li R."/>
            <person name="Liao H."/>
            <person name="Li X."/>
            <person name="Kong Y."/>
            <person name="Jiang Z."/>
            <person name="Chourrout D."/>
            <person name="Li R."/>
            <person name="Bao Z."/>
        </authorList>
    </citation>
    <scope>NUCLEOTIDE SEQUENCE [LARGE SCALE GENOMIC DNA]</scope>
    <source>
        <strain evidence="1 2">PY_sf001</strain>
    </source>
</reference>
<evidence type="ECO:0000313" key="2">
    <source>
        <dbReference type="Proteomes" id="UP000242188"/>
    </source>
</evidence>
<dbReference type="Proteomes" id="UP000242188">
    <property type="component" value="Unassembled WGS sequence"/>
</dbReference>
<dbReference type="AlphaFoldDB" id="A0A210QT41"/>
<dbReference type="EMBL" id="NEDP02002040">
    <property type="protein sequence ID" value="OWF51895.1"/>
    <property type="molecule type" value="Genomic_DNA"/>
</dbReference>